<dbReference type="EMBL" id="CP023694">
    <property type="protein sequence ID" value="QEV23882.1"/>
    <property type="molecule type" value="Genomic_DNA"/>
</dbReference>
<evidence type="ECO:0000313" key="2">
    <source>
        <dbReference type="Proteomes" id="UP000326598"/>
    </source>
</evidence>
<accession>A0A5J6HXN0</accession>
<dbReference type="KEGG" id="scoe:CP976_06810"/>
<dbReference type="AlphaFoldDB" id="A0A5J6HXN0"/>
<protein>
    <submittedName>
        <fullName evidence="1">Uncharacterized protein</fullName>
    </submittedName>
</protein>
<gene>
    <name evidence="1" type="ORF">CP976_06810</name>
</gene>
<dbReference type="Pfam" id="PF21848">
    <property type="entry name" value="DUF6907"/>
    <property type="match status" value="1"/>
</dbReference>
<dbReference type="RefSeq" id="WP_150479506.1">
    <property type="nucleotide sequence ID" value="NZ_BMTB01000010.1"/>
</dbReference>
<dbReference type="InterPro" id="IPR054202">
    <property type="entry name" value="DUF6907"/>
</dbReference>
<dbReference type="Proteomes" id="UP000326598">
    <property type="component" value="Chromosome"/>
</dbReference>
<evidence type="ECO:0000313" key="1">
    <source>
        <dbReference type="EMBL" id="QEV23882.1"/>
    </source>
</evidence>
<organism evidence="1 2">
    <name type="scientific">Streptomyces coeruleorubidus</name>
    <dbReference type="NCBI Taxonomy" id="116188"/>
    <lineage>
        <taxon>Bacteria</taxon>
        <taxon>Bacillati</taxon>
        <taxon>Actinomycetota</taxon>
        <taxon>Actinomycetes</taxon>
        <taxon>Kitasatosporales</taxon>
        <taxon>Streptomycetaceae</taxon>
        <taxon>Streptomyces</taxon>
    </lineage>
</organism>
<sequence>MNEHLPVFGPFEVQGGVDELEPAVAVVRVAFALTRTQLLTALAMSFAGLGADRTPESLTDDEVRREVEGQLAAEAIIELDHLMEANERTVFPPEQQRAMDLLGVAVDRAFAATPPLPVQEPRRGEGTVTLQTVDRGEVTVPEPEWCVGHEGDPVSHFADITHTGRPVALEFDGYQLLAARLSRGPFSELRPEPFPLVDVDDLPAGLDPQETRELAARVGLYAGELYRLANEADRLRGYQR</sequence>
<name>A0A5J6HXN0_STRC4</name>
<dbReference type="GeneID" id="91415797"/>
<reference evidence="1 2" key="1">
    <citation type="submission" date="2017-09" db="EMBL/GenBank/DDBJ databases">
        <authorList>
            <person name="Lee N."/>
            <person name="Cho B.-K."/>
        </authorList>
    </citation>
    <scope>NUCLEOTIDE SEQUENCE [LARGE SCALE GENOMIC DNA]</scope>
    <source>
        <strain evidence="1 2">ATCC 13740</strain>
    </source>
</reference>
<proteinExistence type="predicted"/>